<dbReference type="InterPro" id="IPR005632">
    <property type="entry name" value="Chaperone_Skp"/>
</dbReference>
<protein>
    <submittedName>
        <fullName evidence="5">Periplasmic chaperone for outer membrane proteins Skp</fullName>
    </submittedName>
</protein>
<dbReference type="RefSeq" id="WP_425426607.1">
    <property type="nucleotide sequence ID" value="NZ_FZON01000015.1"/>
</dbReference>
<evidence type="ECO:0000256" key="3">
    <source>
        <dbReference type="SAM" id="MobiDB-lite"/>
    </source>
</evidence>
<dbReference type="SUPFAM" id="SSF111384">
    <property type="entry name" value="OmpH-like"/>
    <property type="match status" value="1"/>
</dbReference>
<keyword evidence="2 4" id="KW-0732">Signal</keyword>
<dbReference type="SMART" id="SM00935">
    <property type="entry name" value="OmpH"/>
    <property type="match status" value="1"/>
</dbReference>
<feature type="compositionally biased region" description="Low complexity" evidence="3">
    <location>
        <begin position="195"/>
        <end position="206"/>
    </location>
</feature>
<dbReference type="Gene3D" id="3.30.910.20">
    <property type="entry name" value="Skp domain"/>
    <property type="match status" value="1"/>
</dbReference>
<evidence type="ECO:0000256" key="2">
    <source>
        <dbReference type="ARBA" id="ARBA00022729"/>
    </source>
</evidence>
<feature type="chain" id="PRO_5012692423" evidence="4">
    <location>
        <begin position="22"/>
        <end position="206"/>
    </location>
</feature>
<dbReference type="PANTHER" id="PTHR35089">
    <property type="entry name" value="CHAPERONE PROTEIN SKP"/>
    <property type="match status" value="1"/>
</dbReference>
<dbReference type="Proteomes" id="UP000198440">
    <property type="component" value="Unassembled WGS sequence"/>
</dbReference>
<organism evidence="5 6">
    <name type="scientific">Antarctobacter heliothermus</name>
    <dbReference type="NCBI Taxonomy" id="74033"/>
    <lineage>
        <taxon>Bacteria</taxon>
        <taxon>Pseudomonadati</taxon>
        <taxon>Pseudomonadota</taxon>
        <taxon>Alphaproteobacteria</taxon>
        <taxon>Rhodobacterales</taxon>
        <taxon>Roseobacteraceae</taxon>
        <taxon>Antarctobacter</taxon>
    </lineage>
</organism>
<dbReference type="EMBL" id="FZON01000015">
    <property type="protein sequence ID" value="SNS44101.1"/>
    <property type="molecule type" value="Genomic_DNA"/>
</dbReference>
<dbReference type="PANTHER" id="PTHR35089:SF1">
    <property type="entry name" value="CHAPERONE PROTEIN SKP"/>
    <property type="match status" value="1"/>
</dbReference>
<gene>
    <name evidence="5" type="ORF">SAMN04488078_101535</name>
</gene>
<dbReference type="AlphaFoldDB" id="A0A239EI66"/>
<reference evidence="5 6" key="1">
    <citation type="submission" date="2017-06" db="EMBL/GenBank/DDBJ databases">
        <authorList>
            <person name="Kim H.J."/>
            <person name="Triplett B.A."/>
        </authorList>
    </citation>
    <scope>NUCLEOTIDE SEQUENCE [LARGE SCALE GENOMIC DNA]</scope>
    <source>
        <strain evidence="5 6">DSM 11445</strain>
    </source>
</reference>
<proteinExistence type="inferred from homology"/>
<feature type="region of interest" description="Disordered" evidence="3">
    <location>
        <begin position="179"/>
        <end position="206"/>
    </location>
</feature>
<comment type="similarity">
    <text evidence="1">Belongs to the Skp family.</text>
</comment>
<dbReference type="GO" id="GO:0051082">
    <property type="term" value="F:unfolded protein binding"/>
    <property type="evidence" value="ECO:0007669"/>
    <property type="project" value="InterPro"/>
</dbReference>
<feature type="signal peptide" evidence="4">
    <location>
        <begin position="1"/>
        <end position="21"/>
    </location>
</feature>
<evidence type="ECO:0000256" key="4">
    <source>
        <dbReference type="SAM" id="SignalP"/>
    </source>
</evidence>
<dbReference type="GO" id="GO:0005829">
    <property type="term" value="C:cytosol"/>
    <property type="evidence" value="ECO:0007669"/>
    <property type="project" value="TreeGrafter"/>
</dbReference>
<dbReference type="InterPro" id="IPR024930">
    <property type="entry name" value="Skp_dom_sf"/>
</dbReference>
<accession>A0A239EI66</accession>
<evidence type="ECO:0000313" key="6">
    <source>
        <dbReference type="Proteomes" id="UP000198440"/>
    </source>
</evidence>
<name>A0A239EI66_9RHOB</name>
<dbReference type="Pfam" id="PF03938">
    <property type="entry name" value="OmpH"/>
    <property type="match status" value="1"/>
</dbReference>
<sequence length="206" mass="22466">MQLTARLAILLLALWCVAAGAQGQGSPFATTVSKTPILVIEFERVFSESAFGLRVNSEIEQAGRAIATENRRIEAELTEEERRLTDLRPTLAPDEFRKLADAFDEKVQRLRDEQDTKARALGARTDEARRRFLTVAQPVLEGLLREAGAALILERRTVLVAADSVDITDRAIARIDAQIGDGAAASPDPAPDTVPEAPEAQPDPQE</sequence>
<dbReference type="GO" id="GO:0050821">
    <property type="term" value="P:protein stabilization"/>
    <property type="evidence" value="ECO:0007669"/>
    <property type="project" value="TreeGrafter"/>
</dbReference>
<evidence type="ECO:0000313" key="5">
    <source>
        <dbReference type="EMBL" id="SNS44101.1"/>
    </source>
</evidence>
<evidence type="ECO:0000256" key="1">
    <source>
        <dbReference type="ARBA" id="ARBA00009091"/>
    </source>
</evidence>